<sequence>MTSRRLVFASLVMVGSFACGGGDPGDNSGSSDSGGATETTTSTTAMTTTSSTVGSESEATTASPTSTSTSTTEPGTTEAPTSTSTTTTGDPFFCPVDMDGCCEVAIEVEADTFFSDAIGGIVEGCPLVDFAPPEFTALRCEHFSFGAIAELQVFNDDGGISAPVVGRSVMALKFPSADGTLLLAGEPVPNEWIQAAHLELSAEVDWTLFDDLRFSVHGLGADAIWQESQDEAATGCVDGLASFACLGCGKTVGGECESPWTEPPGTSPPLAIVDGLPDQDAGLLPIDLAPLGAASEWVPEIAGGVVVVPSSSTFMDQAFVEHVPYPGLRLHARESGTAPRLRLRLCQP</sequence>
<dbReference type="PROSITE" id="PS51257">
    <property type="entry name" value="PROKAR_LIPOPROTEIN"/>
    <property type="match status" value="1"/>
</dbReference>
<organism evidence="3 4">
    <name type="scientific">Nannocystis exedens</name>
    <dbReference type="NCBI Taxonomy" id="54"/>
    <lineage>
        <taxon>Bacteria</taxon>
        <taxon>Pseudomonadati</taxon>
        <taxon>Myxococcota</taxon>
        <taxon>Polyangia</taxon>
        <taxon>Nannocystales</taxon>
        <taxon>Nannocystaceae</taxon>
        <taxon>Nannocystis</taxon>
    </lineage>
</organism>
<feature type="chain" id="PRO_5011560626" evidence="2">
    <location>
        <begin position="22"/>
        <end position="348"/>
    </location>
</feature>
<proteinExistence type="predicted"/>
<keyword evidence="2" id="KW-0732">Signal</keyword>
<keyword evidence="4" id="KW-1185">Reference proteome</keyword>
<dbReference type="Proteomes" id="UP000199400">
    <property type="component" value="Unassembled WGS sequence"/>
</dbReference>
<dbReference type="EMBL" id="FOMX01000012">
    <property type="protein sequence ID" value="SFE35330.1"/>
    <property type="molecule type" value="Genomic_DNA"/>
</dbReference>
<feature type="compositionally biased region" description="Low complexity" evidence="1">
    <location>
        <begin position="25"/>
        <end position="89"/>
    </location>
</feature>
<evidence type="ECO:0000256" key="1">
    <source>
        <dbReference type="SAM" id="MobiDB-lite"/>
    </source>
</evidence>
<gene>
    <name evidence="3" type="ORF">SAMN02745121_03970</name>
</gene>
<accession>A0A1I1ZY00</accession>
<feature type="region of interest" description="Disordered" evidence="1">
    <location>
        <begin position="24"/>
        <end position="89"/>
    </location>
</feature>
<dbReference type="RefSeq" id="WP_143140672.1">
    <property type="nucleotide sequence ID" value="NZ_FOMX01000012.1"/>
</dbReference>
<evidence type="ECO:0000256" key="2">
    <source>
        <dbReference type="SAM" id="SignalP"/>
    </source>
</evidence>
<evidence type="ECO:0000313" key="3">
    <source>
        <dbReference type="EMBL" id="SFE35330.1"/>
    </source>
</evidence>
<name>A0A1I1ZY00_9BACT</name>
<evidence type="ECO:0000313" key="4">
    <source>
        <dbReference type="Proteomes" id="UP000199400"/>
    </source>
</evidence>
<feature type="signal peptide" evidence="2">
    <location>
        <begin position="1"/>
        <end position="21"/>
    </location>
</feature>
<protein>
    <submittedName>
        <fullName evidence="3">Uncharacterized protein</fullName>
    </submittedName>
</protein>
<dbReference type="AlphaFoldDB" id="A0A1I1ZY00"/>
<reference evidence="4" key="1">
    <citation type="submission" date="2016-10" db="EMBL/GenBank/DDBJ databases">
        <authorList>
            <person name="Varghese N."/>
            <person name="Submissions S."/>
        </authorList>
    </citation>
    <scope>NUCLEOTIDE SEQUENCE [LARGE SCALE GENOMIC DNA]</scope>
    <source>
        <strain evidence="4">ATCC 25963</strain>
    </source>
</reference>